<evidence type="ECO:0000256" key="1">
    <source>
        <dbReference type="SAM" id="MobiDB-lite"/>
    </source>
</evidence>
<dbReference type="WBParaSite" id="Pan_g21967.t1">
    <property type="protein sequence ID" value="Pan_g21967.t1"/>
    <property type="gene ID" value="Pan_g21967"/>
</dbReference>
<proteinExistence type="predicted"/>
<evidence type="ECO:0000313" key="2">
    <source>
        <dbReference type="Proteomes" id="UP000492821"/>
    </source>
</evidence>
<protein>
    <submittedName>
        <fullName evidence="3">FtsJ domain-containing protein</fullName>
    </submittedName>
</protein>
<reference evidence="2" key="1">
    <citation type="journal article" date="2013" name="Genetics">
        <title>The draft genome and transcriptome of Panagrellus redivivus are shaped by the harsh demands of a free-living lifestyle.</title>
        <authorList>
            <person name="Srinivasan J."/>
            <person name="Dillman A.R."/>
            <person name="Macchietto M.G."/>
            <person name="Heikkinen L."/>
            <person name="Lakso M."/>
            <person name="Fracchia K.M."/>
            <person name="Antoshechkin I."/>
            <person name="Mortazavi A."/>
            <person name="Wong G."/>
            <person name="Sternberg P.W."/>
        </authorList>
    </citation>
    <scope>NUCLEOTIDE SEQUENCE [LARGE SCALE GENOMIC DNA]</scope>
    <source>
        <strain evidence="2">MT8872</strain>
    </source>
</reference>
<evidence type="ECO:0000313" key="3">
    <source>
        <dbReference type="WBParaSite" id="Pan_g21967.t1"/>
    </source>
</evidence>
<name>A0A7E4VK86_PANRE</name>
<reference evidence="3" key="2">
    <citation type="submission" date="2020-10" db="UniProtKB">
        <authorList>
            <consortium name="WormBaseParasite"/>
        </authorList>
    </citation>
    <scope>IDENTIFICATION</scope>
</reference>
<sequence length="365" mass="41077">MCVPKARTSGRRTTDSDAAGSNRIESDDGRLLSRRVSGASLSTLSSGYESDYNNNEVTVGLRCVPLIPGFPDSDDNVLMWHFPRRISQTRLSKRKRPSSACSLIAAALAEYIYRRGIRMPCWDGQQYADVDAILSNAGCHTVALNDRTTQKLLPERIVIAMVDAILEGNALADKAMVHRTSDLFTVPNALQLLGNKFGEVSFVNAPKSKSSTDAFILMYAHLKSAIEHPETYSWKQLFFLLMFVERCVLVVYQRDVDSIVILDSHTHHTFGAFVATANASKSLDRFCIYVLQKFYPEALLNKSNDLRFEMSMLYFKGPLKDVDTPIDVDAMHRAKSLNKPCARPKVFEDFERIALEYTRRQNAQD</sequence>
<organism evidence="2 3">
    <name type="scientific">Panagrellus redivivus</name>
    <name type="common">Microworm</name>
    <dbReference type="NCBI Taxonomy" id="6233"/>
    <lineage>
        <taxon>Eukaryota</taxon>
        <taxon>Metazoa</taxon>
        <taxon>Ecdysozoa</taxon>
        <taxon>Nematoda</taxon>
        <taxon>Chromadorea</taxon>
        <taxon>Rhabditida</taxon>
        <taxon>Tylenchina</taxon>
        <taxon>Panagrolaimomorpha</taxon>
        <taxon>Panagrolaimoidea</taxon>
        <taxon>Panagrolaimidae</taxon>
        <taxon>Panagrellus</taxon>
    </lineage>
</organism>
<dbReference type="PANTHER" id="PTHR37962">
    <property type="entry name" value="MALE STERILE (3) 76CA"/>
    <property type="match status" value="1"/>
</dbReference>
<accession>A0A7E4VK86</accession>
<dbReference type="AlphaFoldDB" id="A0A7E4VK86"/>
<feature type="region of interest" description="Disordered" evidence="1">
    <location>
        <begin position="1"/>
        <end position="25"/>
    </location>
</feature>
<dbReference type="PANTHER" id="PTHR37962:SF2">
    <property type="entry name" value="MALE STERILE (3) 76CA"/>
    <property type="match status" value="1"/>
</dbReference>
<keyword evidence="2" id="KW-1185">Reference proteome</keyword>
<dbReference type="Proteomes" id="UP000492821">
    <property type="component" value="Unassembled WGS sequence"/>
</dbReference>